<evidence type="ECO:0000313" key="3">
    <source>
        <dbReference type="EMBL" id="TYC99196.1"/>
    </source>
</evidence>
<dbReference type="PANTHER" id="PTHR21666:SF270">
    <property type="entry name" value="MUREIN HYDROLASE ACTIVATOR ENVC"/>
    <property type="match status" value="1"/>
</dbReference>
<proteinExistence type="predicted"/>
<dbReference type="OrthoDB" id="5245088at2"/>
<dbReference type="GO" id="GO:0004222">
    <property type="term" value="F:metalloendopeptidase activity"/>
    <property type="evidence" value="ECO:0007669"/>
    <property type="project" value="TreeGrafter"/>
</dbReference>
<name>A0A5D0XRW3_9MICC</name>
<dbReference type="InterPro" id="IPR016047">
    <property type="entry name" value="M23ase_b-sheet_dom"/>
</dbReference>
<feature type="domain" description="M23ase beta-sheet core" evidence="2">
    <location>
        <begin position="70"/>
        <end position="166"/>
    </location>
</feature>
<dbReference type="InterPro" id="IPR011055">
    <property type="entry name" value="Dup_hybrid_motif"/>
</dbReference>
<evidence type="ECO:0000259" key="2">
    <source>
        <dbReference type="Pfam" id="PF01551"/>
    </source>
</evidence>
<protein>
    <submittedName>
        <fullName evidence="3">M23 family metallopeptidase</fullName>
    </submittedName>
</protein>
<dbReference type="Proteomes" id="UP000323410">
    <property type="component" value="Unassembled WGS sequence"/>
</dbReference>
<dbReference type="SUPFAM" id="SSF51261">
    <property type="entry name" value="Duplicated hybrid motif"/>
    <property type="match status" value="1"/>
</dbReference>
<dbReference type="InterPro" id="IPR050570">
    <property type="entry name" value="Cell_wall_metabolism_enzyme"/>
</dbReference>
<comment type="caution">
    <text evidence="3">The sequence shown here is derived from an EMBL/GenBank/DDBJ whole genome shotgun (WGS) entry which is preliminary data.</text>
</comment>
<evidence type="ECO:0000256" key="1">
    <source>
        <dbReference type="SAM" id="MobiDB-lite"/>
    </source>
</evidence>
<dbReference type="PANTHER" id="PTHR21666">
    <property type="entry name" value="PEPTIDASE-RELATED"/>
    <property type="match status" value="1"/>
</dbReference>
<sequence length="187" mass="19670">MSPDTPVVAAPAAVREHTATSATETTSSSAPVRVAGAGHQPFVPQWSWPLEPTPEVMRPFDRPAQRWERGHRGVDLVPGVGPPVPVLSPDDGVVSFAGTVVDRGVLSIDHGDGRISSFEPVATSLVRGDRVSRGQEVAELTAPGGTHCSGRCLHWGVRVHGEYVDPLVFVLDPGPSVLLPLDGGAEK</sequence>
<dbReference type="EMBL" id="VSLD01000003">
    <property type="protein sequence ID" value="TYC99196.1"/>
    <property type="molecule type" value="Genomic_DNA"/>
</dbReference>
<accession>A0A5D0XRW3</accession>
<dbReference type="CDD" id="cd12797">
    <property type="entry name" value="M23_peptidase"/>
    <property type="match status" value="1"/>
</dbReference>
<keyword evidence="4" id="KW-1185">Reference proteome</keyword>
<organism evidence="3 4">
    <name type="scientific">Arthrobacter echini</name>
    <dbReference type="NCBI Taxonomy" id="1529066"/>
    <lineage>
        <taxon>Bacteria</taxon>
        <taxon>Bacillati</taxon>
        <taxon>Actinomycetota</taxon>
        <taxon>Actinomycetes</taxon>
        <taxon>Micrococcales</taxon>
        <taxon>Micrococcaceae</taxon>
        <taxon>Arthrobacter</taxon>
    </lineage>
</organism>
<dbReference type="Pfam" id="PF01551">
    <property type="entry name" value="Peptidase_M23"/>
    <property type="match status" value="1"/>
</dbReference>
<feature type="region of interest" description="Disordered" evidence="1">
    <location>
        <begin position="1"/>
        <end position="29"/>
    </location>
</feature>
<evidence type="ECO:0000313" key="4">
    <source>
        <dbReference type="Proteomes" id="UP000323410"/>
    </source>
</evidence>
<dbReference type="Gene3D" id="2.70.70.10">
    <property type="entry name" value="Glucose Permease (Domain IIA)"/>
    <property type="match status" value="1"/>
</dbReference>
<gene>
    <name evidence="3" type="ORF">FQ377_08700</name>
</gene>
<dbReference type="AlphaFoldDB" id="A0A5D0XRW3"/>
<reference evidence="3 4" key="1">
    <citation type="submission" date="2019-08" db="EMBL/GenBank/DDBJ databases">
        <title>Genone of Arthrobacter echini P9.</title>
        <authorList>
            <person name="Bowman J.P."/>
        </authorList>
    </citation>
    <scope>NUCLEOTIDE SEQUENCE [LARGE SCALE GENOMIC DNA]</scope>
    <source>
        <strain evidence="3 4">P9</strain>
    </source>
</reference>